<evidence type="ECO:0000313" key="1">
    <source>
        <dbReference type="EMBL" id="AFV76345.1"/>
    </source>
</evidence>
<dbReference type="Proteomes" id="UP000000211">
    <property type="component" value="Chromosome"/>
</dbReference>
<accession>K7QZM2</accession>
<organism evidence="1 2">
    <name type="scientific">Thermus oshimai JL-2</name>
    <dbReference type="NCBI Taxonomy" id="751945"/>
    <lineage>
        <taxon>Bacteria</taxon>
        <taxon>Thermotogati</taxon>
        <taxon>Deinococcota</taxon>
        <taxon>Deinococci</taxon>
        <taxon>Thermales</taxon>
        <taxon>Thermaceae</taxon>
        <taxon>Thermus</taxon>
    </lineage>
</organism>
<reference evidence="1 2" key="1">
    <citation type="journal article" date="2013" name="Genome Announc.">
        <title>Whole Genome Sequencing of Thermus oshimai JL-2 and Thermus thermophilus JL-18, Incomplete Denitrifiers from the United States Great Basin.</title>
        <authorList>
            <person name="Murugapiran S.K."/>
            <person name="Huntemann M."/>
            <person name="Wei C.L."/>
            <person name="Han J."/>
            <person name="Detter J.C."/>
            <person name="Han C.S."/>
            <person name="Erkkila T.H."/>
            <person name="Teshima H."/>
            <person name="Chen A."/>
            <person name="Kyrpides N."/>
            <person name="Mavrommatis K."/>
            <person name="Markowitz V."/>
            <person name="Szeto E."/>
            <person name="Ivanova N."/>
            <person name="Pagani I."/>
            <person name="Lam J."/>
            <person name="McDonald A.I."/>
            <person name="Dodsworth J.A."/>
            <person name="Pati A."/>
            <person name="Goodwin L."/>
            <person name="Peters L."/>
            <person name="Pitluck S."/>
            <person name="Woyke T."/>
            <person name="Hedlund B.P."/>
        </authorList>
    </citation>
    <scope>NUCLEOTIDE SEQUENCE</scope>
    <source>
        <strain evidence="1 2">JL-2</strain>
    </source>
</reference>
<gene>
    <name evidence="1" type="ORF">Theos_1308</name>
</gene>
<keyword evidence="2" id="KW-1185">Reference proteome</keyword>
<evidence type="ECO:0000313" key="2">
    <source>
        <dbReference type="Proteomes" id="UP000000211"/>
    </source>
</evidence>
<protein>
    <recommendedName>
        <fullName evidence="3">NurA domain-containing protein</fullName>
    </recommendedName>
</protein>
<evidence type="ECO:0008006" key="3">
    <source>
        <dbReference type="Google" id="ProtNLM"/>
    </source>
</evidence>
<sequence length="381" mass="43455">MFDPKTYNEVVEAVWGTVQADMEVLETLRREVRPLREGVFKIARRRATTVSLVATDGGSNQLRFDPFLIHFLRVVDSNKNQCWFEVVTPSALHKGLIKRHFDEEGKPKSPLGRMMAFLGVKTLEDLSPMLKTPPLDEPPSPSWIGVYRELTEWAVLLDFVRYKDFASDTLLVFDGLLRSKVFAKDLFARLIEGLEKAVEEKWVERKRHIYLVGVAKRSKVLDRYRLAMRLEGVLDTSYPAYVEVPRELEKKAYIWSEYARGREEASSGGEASKFVGGKMFLVKFGSHPHDPIWPVDIFEPQAKQAGEILGYLLNDAEVGFPIPHYPASLQKAHEGAALVGLDFDLLQDQVFAALRKSLGAEAKVLDVFRLEDDDLARRRYR</sequence>
<dbReference type="KEGG" id="tos:Theos_1308"/>
<dbReference type="AlphaFoldDB" id="K7QZM2"/>
<dbReference type="OrthoDB" id="9147053at2"/>
<dbReference type="eggNOG" id="COG1630">
    <property type="taxonomic scope" value="Bacteria"/>
</dbReference>
<dbReference type="RefSeq" id="WP_016329532.1">
    <property type="nucleotide sequence ID" value="NC_019386.1"/>
</dbReference>
<dbReference type="HOGENOM" id="CLU_716910_0_0_0"/>
<dbReference type="PATRIC" id="fig|751945.3.peg.1293"/>
<dbReference type="EMBL" id="CP003249">
    <property type="protein sequence ID" value="AFV76345.1"/>
    <property type="molecule type" value="Genomic_DNA"/>
</dbReference>
<name>K7QZM2_THEOS</name>
<dbReference type="STRING" id="751945.Theos_1308"/>
<proteinExistence type="predicted"/>